<accession>A0A0E9VAJ6</accession>
<protein>
    <submittedName>
        <fullName evidence="1">Uncharacterized protein</fullName>
    </submittedName>
</protein>
<reference evidence="1" key="1">
    <citation type="submission" date="2014-11" db="EMBL/GenBank/DDBJ databases">
        <authorList>
            <person name="Amaro Gonzalez C."/>
        </authorList>
    </citation>
    <scope>NUCLEOTIDE SEQUENCE</scope>
</reference>
<proteinExistence type="predicted"/>
<reference evidence="1" key="2">
    <citation type="journal article" date="2015" name="Fish Shellfish Immunol.">
        <title>Early steps in the European eel (Anguilla anguilla)-Vibrio vulnificus interaction in the gills: Role of the RtxA13 toxin.</title>
        <authorList>
            <person name="Callol A."/>
            <person name="Pajuelo D."/>
            <person name="Ebbesson L."/>
            <person name="Teles M."/>
            <person name="MacKenzie S."/>
            <person name="Amaro C."/>
        </authorList>
    </citation>
    <scope>NUCLEOTIDE SEQUENCE</scope>
</reference>
<organism evidence="1">
    <name type="scientific">Anguilla anguilla</name>
    <name type="common">European freshwater eel</name>
    <name type="synonym">Muraena anguilla</name>
    <dbReference type="NCBI Taxonomy" id="7936"/>
    <lineage>
        <taxon>Eukaryota</taxon>
        <taxon>Metazoa</taxon>
        <taxon>Chordata</taxon>
        <taxon>Craniata</taxon>
        <taxon>Vertebrata</taxon>
        <taxon>Euteleostomi</taxon>
        <taxon>Actinopterygii</taxon>
        <taxon>Neopterygii</taxon>
        <taxon>Teleostei</taxon>
        <taxon>Anguilliformes</taxon>
        <taxon>Anguillidae</taxon>
        <taxon>Anguilla</taxon>
    </lineage>
</organism>
<sequence>MLIAPRPQTEVWRQFTENSLVWER</sequence>
<evidence type="ECO:0000313" key="1">
    <source>
        <dbReference type="EMBL" id="JAH75067.1"/>
    </source>
</evidence>
<name>A0A0E9VAJ6_ANGAN</name>
<dbReference type="EMBL" id="GBXM01033510">
    <property type="protein sequence ID" value="JAH75067.1"/>
    <property type="molecule type" value="Transcribed_RNA"/>
</dbReference>
<dbReference type="AlphaFoldDB" id="A0A0E9VAJ6"/>